<proteinExistence type="predicted"/>
<dbReference type="InterPro" id="IPR051946">
    <property type="entry name" value="Intracell_Traff-Reg"/>
</dbReference>
<dbReference type="EMBL" id="JASSZA010000005">
    <property type="protein sequence ID" value="KAK2110817.1"/>
    <property type="molecule type" value="Genomic_DNA"/>
</dbReference>
<reference evidence="6 7" key="1">
    <citation type="submission" date="2023-05" db="EMBL/GenBank/DDBJ databases">
        <title>B98-5 Cell Line De Novo Hybrid Assembly: An Optical Mapping Approach.</title>
        <authorList>
            <person name="Kananen K."/>
            <person name="Auerbach J.A."/>
            <person name="Kautto E."/>
            <person name="Blachly J.S."/>
        </authorList>
    </citation>
    <scope>NUCLEOTIDE SEQUENCE [LARGE SCALE GENOMIC DNA]</scope>
    <source>
        <strain evidence="6">B95-8</strain>
        <tissue evidence="6">Cell line</tissue>
    </source>
</reference>
<dbReference type="Pfam" id="PF04849">
    <property type="entry name" value="HAP1_N"/>
    <property type="match status" value="1"/>
</dbReference>
<feature type="region of interest" description="Disordered" evidence="4">
    <location>
        <begin position="36"/>
        <end position="76"/>
    </location>
</feature>
<dbReference type="PANTHER" id="PTHR15751">
    <property type="entry name" value="TRAFFICKING KINESIN-BINDING PROTEIN"/>
    <property type="match status" value="1"/>
</dbReference>
<sequence length="171" mass="19876">MSLRRLSSRPFRISSSALVPDLCQHQVNLRDDLLQFCSDSDDEDEDEEEEAEDEEQEEEEAEEDQQHAHPCEAPRLTSKEALLHQHHCLQLEALQEKLRLLEENYQLREEASQLNTLEDEEQMLILECMEQFYLNFLPPQLCNSLNGPAGPRLLEKEPVVKLCCFYCLGMA</sequence>
<keyword evidence="7" id="KW-1185">Reference proteome</keyword>
<feature type="compositionally biased region" description="Basic and acidic residues" evidence="4">
    <location>
        <begin position="64"/>
        <end position="76"/>
    </location>
</feature>
<evidence type="ECO:0000313" key="6">
    <source>
        <dbReference type="EMBL" id="KAK2110817.1"/>
    </source>
</evidence>
<gene>
    <name evidence="6" type="primary">HAP1</name>
    <name evidence="6" type="ORF">P7K49_010563</name>
</gene>
<evidence type="ECO:0000256" key="4">
    <source>
        <dbReference type="SAM" id="MobiDB-lite"/>
    </source>
</evidence>
<accession>A0ABQ9VNK9</accession>
<protein>
    <submittedName>
        <fullName evidence="6">Hap1 transcriptional regulatory prottein</fullName>
    </submittedName>
</protein>
<dbReference type="InterPro" id="IPR006933">
    <property type="entry name" value="HAP1_N"/>
</dbReference>
<dbReference type="Proteomes" id="UP001266305">
    <property type="component" value="Unassembled WGS sequence"/>
</dbReference>
<comment type="caution">
    <text evidence="6">The sequence shown here is derived from an EMBL/GenBank/DDBJ whole genome shotgun (WGS) entry which is preliminary data.</text>
</comment>
<evidence type="ECO:0000313" key="7">
    <source>
        <dbReference type="Proteomes" id="UP001266305"/>
    </source>
</evidence>
<keyword evidence="2" id="KW-0175">Coiled coil</keyword>
<name>A0ABQ9VNK9_SAGOE</name>
<evidence type="ECO:0000259" key="5">
    <source>
        <dbReference type="Pfam" id="PF04849"/>
    </source>
</evidence>
<organism evidence="6 7">
    <name type="scientific">Saguinus oedipus</name>
    <name type="common">Cotton-top tamarin</name>
    <name type="synonym">Oedipomidas oedipus</name>
    <dbReference type="NCBI Taxonomy" id="9490"/>
    <lineage>
        <taxon>Eukaryota</taxon>
        <taxon>Metazoa</taxon>
        <taxon>Chordata</taxon>
        <taxon>Craniata</taxon>
        <taxon>Vertebrata</taxon>
        <taxon>Euteleostomi</taxon>
        <taxon>Mammalia</taxon>
        <taxon>Eutheria</taxon>
        <taxon>Euarchontoglires</taxon>
        <taxon>Primates</taxon>
        <taxon>Haplorrhini</taxon>
        <taxon>Platyrrhini</taxon>
        <taxon>Cebidae</taxon>
        <taxon>Callitrichinae</taxon>
        <taxon>Saguinus</taxon>
    </lineage>
</organism>
<evidence type="ECO:0000256" key="1">
    <source>
        <dbReference type="ARBA" id="ARBA00004173"/>
    </source>
</evidence>
<feature type="compositionally biased region" description="Acidic residues" evidence="4">
    <location>
        <begin position="39"/>
        <end position="63"/>
    </location>
</feature>
<evidence type="ECO:0000256" key="2">
    <source>
        <dbReference type="ARBA" id="ARBA00023054"/>
    </source>
</evidence>
<evidence type="ECO:0000256" key="3">
    <source>
        <dbReference type="ARBA" id="ARBA00023128"/>
    </source>
</evidence>
<feature type="domain" description="HAP1 N-terminal" evidence="5">
    <location>
        <begin position="24"/>
        <end position="132"/>
    </location>
</feature>
<comment type="subcellular location">
    <subcellularLocation>
        <location evidence="1">Mitochondrion</location>
    </subcellularLocation>
</comment>
<keyword evidence="3" id="KW-0496">Mitochondrion</keyword>
<dbReference type="PANTHER" id="PTHR15751:SF14">
    <property type="entry name" value="HUNTINGTIN-ASSOCIATED PROTEIN 1"/>
    <property type="match status" value="1"/>
</dbReference>